<dbReference type="SUPFAM" id="SSF47769">
    <property type="entry name" value="SAM/Pointed domain"/>
    <property type="match status" value="1"/>
</dbReference>
<dbReference type="eggNOG" id="ENOG502SCKY">
    <property type="taxonomic scope" value="Eukaryota"/>
</dbReference>
<feature type="compositionally biased region" description="Polar residues" evidence="2">
    <location>
        <begin position="129"/>
        <end position="163"/>
    </location>
</feature>
<protein>
    <recommendedName>
        <fullName evidence="3">SAM domain-containing protein</fullName>
    </recommendedName>
</protein>
<name>A0A1X7VX67_AMPQE</name>
<feature type="domain" description="SAM" evidence="3">
    <location>
        <begin position="753"/>
        <end position="817"/>
    </location>
</feature>
<dbReference type="InParanoid" id="A0A1X7VX67"/>
<dbReference type="EnsemblMetazoa" id="Aqu2.1.44003_001">
    <property type="protein sequence ID" value="Aqu2.1.44003_001"/>
    <property type="gene ID" value="Aqu2.1.44003"/>
</dbReference>
<feature type="compositionally biased region" description="Low complexity" evidence="2">
    <location>
        <begin position="62"/>
        <end position="80"/>
    </location>
</feature>
<evidence type="ECO:0000313" key="5">
    <source>
        <dbReference type="Proteomes" id="UP000007879"/>
    </source>
</evidence>
<feature type="compositionally biased region" description="Polar residues" evidence="2">
    <location>
        <begin position="182"/>
        <end position="207"/>
    </location>
</feature>
<feature type="coiled-coil region" evidence="1">
    <location>
        <begin position="586"/>
        <end position="620"/>
    </location>
</feature>
<evidence type="ECO:0000313" key="4">
    <source>
        <dbReference type="EnsemblMetazoa" id="Aqu2.1.44003_001"/>
    </source>
</evidence>
<dbReference type="KEGG" id="aqu:100632604"/>
<dbReference type="PROSITE" id="PS50105">
    <property type="entry name" value="SAM_DOMAIN"/>
    <property type="match status" value="1"/>
</dbReference>
<feature type="region of interest" description="Disordered" evidence="2">
    <location>
        <begin position="92"/>
        <end position="227"/>
    </location>
</feature>
<dbReference type="AlphaFoldDB" id="A0A1X7VX67"/>
<evidence type="ECO:0000256" key="1">
    <source>
        <dbReference type="SAM" id="Coils"/>
    </source>
</evidence>
<dbReference type="InterPro" id="IPR001660">
    <property type="entry name" value="SAM"/>
</dbReference>
<gene>
    <name evidence="4" type="primary">100632604</name>
</gene>
<accession>A0A1X7VX67</accession>
<evidence type="ECO:0000256" key="2">
    <source>
        <dbReference type="SAM" id="MobiDB-lite"/>
    </source>
</evidence>
<sequence>MSDSDGESYEVIDGRLSPSVRGRGIQNKRHIMSRDQRKSSSRSPAPRVGDIDFRPPYPTPKSQSLRSSSSLSTSASSQLTYDRITLSPVVPDYETTSSSCSPPPLPLSSSLSNGHGSLPDTPPPLPPLNSSQKWKYNRSNSESADVNLSQTPPHSLLQTRMNGHTSSSSSFSSTKHNRSNSNDFDSVSATNPTYSRPTSSKARSYSVDSLPVGRAVPSESSSGYVRDSPVMPLASLATSYKKDLPFQVVVTKGFYGADERTSISDGDMFNIHFFKQTKVVKISDSNKYSYTIPLNSSLEFGMIYTLPPGFKQSNPKYHFKTVGEVLQLKNLPKVMRATASYKGSGPESSVEQNDLLVLKEVKQKRGLKTTRVLKCIHTGSGAKKTLSEDCAGCFTVRPQDLRLFLPEIVEHIDLPQSAILFYGGGNRLDLPPHLISSEVKILTMEIEESIVATSILEEDEAQSLRHYENTPSIPLVDIPIDLDIEVAIIKLADMDTDNLYSETRSLLEKYNPSQVSYLNIKSSVTASAQTTLFKAVRQDQFQQIGIEIIRPENAFKTRSDVSLNRLSNGSDSSRRQLYTPSECANAEEVHSRLELLESNSTGLENRLNMFELKMQSVERERPDHEGLKKELIATKSEVSKMRRDYDDLKKTIGDVKDHVSKFTSTMEKLARVVDNLQKEFRKSQLEKELANKPAGSYITMFPASESPTHNGTGMNGPIPNGPVSTNGTASNGMNGTQSTEEIERNNKQFLMQMDPVEVCQLLDCMKLGVYKDSFTKEQITGEILSDLNAEDLRDELGVSSKIHRMKLMKVITGRHSASSVLNGEDPYYVHLGQSNN</sequence>
<feature type="compositionally biased region" description="Acidic residues" evidence="2">
    <location>
        <begin position="1"/>
        <end position="10"/>
    </location>
</feature>
<dbReference type="OrthoDB" id="6021761at2759"/>
<reference evidence="4" key="2">
    <citation type="submission" date="2017-05" db="UniProtKB">
        <authorList>
            <consortium name="EnsemblMetazoa"/>
        </authorList>
    </citation>
    <scope>IDENTIFICATION</scope>
</reference>
<evidence type="ECO:0000259" key="3">
    <source>
        <dbReference type="PROSITE" id="PS50105"/>
    </source>
</evidence>
<proteinExistence type="predicted"/>
<feature type="region of interest" description="Disordered" evidence="2">
    <location>
        <begin position="1"/>
        <end position="80"/>
    </location>
</feature>
<dbReference type="InterPro" id="IPR013761">
    <property type="entry name" value="SAM/pointed_sf"/>
</dbReference>
<dbReference type="Gene3D" id="1.10.150.50">
    <property type="entry name" value="Transcription Factor, Ets-1"/>
    <property type="match status" value="1"/>
</dbReference>
<dbReference type="Pfam" id="PF07647">
    <property type="entry name" value="SAM_2"/>
    <property type="match status" value="1"/>
</dbReference>
<reference evidence="5" key="1">
    <citation type="journal article" date="2010" name="Nature">
        <title>The Amphimedon queenslandica genome and the evolution of animal complexity.</title>
        <authorList>
            <person name="Srivastava M."/>
            <person name="Simakov O."/>
            <person name="Chapman J."/>
            <person name="Fahey B."/>
            <person name="Gauthier M.E."/>
            <person name="Mitros T."/>
            <person name="Richards G.S."/>
            <person name="Conaco C."/>
            <person name="Dacre M."/>
            <person name="Hellsten U."/>
            <person name="Larroux C."/>
            <person name="Putnam N.H."/>
            <person name="Stanke M."/>
            <person name="Adamska M."/>
            <person name="Darling A."/>
            <person name="Degnan S.M."/>
            <person name="Oakley T.H."/>
            <person name="Plachetzki D.C."/>
            <person name="Zhai Y."/>
            <person name="Adamski M."/>
            <person name="Calcino A."/>
            <person name="Cummins S.F."/>
            <person name="Goodstein D.M."/>
            <person name="Harris C."/>
            <person name="Jackson D.J."/>
            <person name="Leys S.P."/>
            <person name="Shu S."/>
            <person name="Woodcroft B.J."/>
            <person name="Vervoort M."/>
            <person name="Kosik K.S."/>
            <person name="Manning G."/>
            <person name="Degnan B.M."/>
            <person name="Rokhsar D.S."/>
        </authorList>
    </citation>
    <scope>NUCLEOTIDE SEQUENCE [LARGE SCALE GENOMIC DNA]</scope>
</reference>
<keyword evidence="1" id="KW-0175">Coiled coil</keyword>
<dbReference type="CDD" id="cd09487">
    <property type="entry name" value="SAM_superfamily"/>
    <property type="match status" value="1"/>
</dbReference>
<dbReference type="Proteomes" id="UP000007879">
    <property type="component" value="Unassembled WGS sequence"/>
</dbReference>
<organism evidence="4">
    <name type="scientific">Amphimedon queenslandica</name>
    <name type="common">Sponge</name>
    <dbReference type="NCBI Taxonomy" id="400682"/>
    <lineage>
        <taxon>Eukaryota</taxon>
        <taxon>Metazoa</taxon>
        <taxon>Porifera</taxon>
        <taxon>Demospongiae</taxon>
        <taxon>Heteroscleromorpha</taxon>
        <taxon>Haplosclerida</taxon>
        <taxon>Niphatidae</taxon>
        <taxon>Amphimedon</taxon>
    </lineage>
</organism>
<dbReference type="SMART" id="SM00454">
    <property type="entry name" value="SAM"/>
    <property type="match status" value="1"/>
</dbReference>
<keyword evidence="5" id="KW-1185">Reference proteome</keyword>
<feature type="compositionally biased region" description="Low complexity" evidence="2">
    <location>
        <begin position="164"/>
        <end position="174"/>
    </location>
</feature>
<dbReference type="EnsemblMetazoa" id="XM_011410341.2">
    <property type="protein sequence ID" value="XP_011408643.2"/>
    <property type="gene ID" value="LOC100632604"/>
</dbReference>
<feature type="coiled-coil region" evidence="1">
    <location>
        <begin position="659"/>
        <end position="686"/>
    </location>
</feature>